<evidence type="ECO:0000313" key="1">
    <source>
        <dbReference type="EMBL" id="OMO61036.1"/>
    </source>
</evidence>
<organism evidence="1 2">
    <name type="scientific">Corchorus capsularis</name>
    <name type="common">Jute</name>
    <dbReference type="NCBI Taxonomy" id="210143"/>
    <lineage>
        <taxon>Eukaryota</taxon>
        <taxon>Viridiplantae</taxon>
        <taxon>Streptophyta</taxon>
        <taxon>Embryophyta</taxon>
        <taxon>Tracheophyta</taxon>
        <taxon>Spermatophyta</taxon>
        <taxon>Magnoliopsida</taxon>
        <taxon>eudicotyledons</taxon>
        <taxon>Gunneridae</taxon>
        <taxon>Pentapetalae</taxon>
        <taxon>rosids</taxon>
        <taxon>malvids</taxon>
        <taxon>Malvales</taxon>
        <taxon>Malvaceae</taxon>
        <taxon>Grewioideae</taxon>
        <taxon>Apeibeae</taxon>
        <taxon>Corchorus</taxon>
    </lineage>
</organism>
<feature type="non-terminal residue" evidence="1">
    <location>
        <position position="53"/>
    </location>
</feature>
<proteinExistence type="predicted"/>
<keyword evidence="2" id="KW-1185">Reference proteome</keyword>
<name>A0A1R3GSK9_COCAP</name>
<dbReference type="EMBL" id="AWWV01013591">
    <property type="protein sequence ID" value="OMO61036.1"/>
    <property type="molecule type" value="Genomic_DNA"/>
</dbReference>
<gene>
    <name evidence="1" type="ORF">CCACVL1_23769</name>
</gene>
<comment type="caution">
    <text evidence="1">The sequence shown here is derived from an EMBL/GenBank/DDBJ whole genome shotgun (WGS) entry which is preliminary data.</text>
</comment>
<dbReference type="Proteomes" id="UP000188268">
    <property type="component" value="Unassembled WGS sequence"/>
</dbReference>
<sequence length="53" mass="6056">MEREQARMKPWLPTLSNKHINDYHMIHSYGPMARTSYWVPRTTGAPATPSGQG</sequence>
<evidence type="ECO:0000313" key="2">
    <source>
        <dbReference type="Proteomes" id="UP000188268"/>
    </source>
</evidence>
<reference evidence="1 2" key="1">
    <citation type="submission" date="2013-09" db="EMBL/GenBank/DDBJ databases">
        <title>Corchorus capsularis genome sequencing.</title>
        <authorList>
            <person name="Alam M."/>
            <person name="Haque M.S."/>
            <person name="Islam M.S."/>
            <person name="Emdad E.M."/>
            <person name="Islam M.M."/>
            <person name="Ahmed B."/>
            <person name="Halim A."/>
            <person name="Hossen Q.M.M."/>
            <person name="Hossain M.Z."/>
            <person name="Ahmed R."/>
            <person name="Khan M.M."/>
            <person name="Islam R."/>
            <person name="Rashid M.M."/>
            <person name="Khan S.A."/>
            <person name="Rahman M.S."/>
            <person name="Alam M."/>
        </authorList>
    </citation>
    <scope>NUCLEOTIDE SEQUENCE [LARGE SCALE GENOMIC DNA]</scope>
    <source>
        <strain evidence="2">cv. CVL-1</strain>
        <tissue evidence="1">Whole seedling</tissue>
    </source>
</reference>
<protein>
    <submittedName>
        <fullName evidence="1">Uncharacterized protein</fullName>
    </submittedName>
</protein>
<accession>A0A1R3GSK9</accession>
<dbReference type="AlphaFoldDB" id="A0A1R3GSK9"/>